<evidence type="ECO:0000313" key="1">
    <source>
        <dbReference type="EMBL" id="RSJ88330.1"/>
    </source>
</evidence>
<accession>A0A428GY60</accession>
<evidence type="ECO:0008006" key="3">
    <source>
        <dbReference type="Google" id="ProtNLM"/>
    </source>
</evidence>
<evidence type="ECO:0000313" key="2">
    <source>
        <dbReference type="Proteomes" id="UP000270868"/>
    </source>
</evidence>
<reference evidence="1 2" key="1">
    <citation type="submission" date="2018-11" db="EMBL/GenBank/DDBJ databases">
        <title>Species Designations Belie Phenotypic and Genotypic Heterogeneity in Oral Streptococci.</title>
        <authorList>
            <person name="Velsko I."/>
        </authorList>
    </citation>
    <scope>NUCLEOTIDE SEQUENCE [LARGE SCALE GENOMIC DNA]</scope>
    <source>
        <strain evidence="1 2">A52</strain>
    </source>
</reference>
<name>A0A428GY60_STRCR</name>
<protein>
    <recommendedName>
        <fullName evidence="3">Phage protein</fullName>
    </recommendedName>
</protein>
<gene>
    <name evidence="1" type="ORF">D8792_09905</name>
</gene>
<sequence length="90" mass="9930">MTLEITKTTKIVGRIKIDDTVVKTMTADIDDKGVTTHNSWLDNPEVYTTNRREVRDQEEAFQDAVYAAEDAIIAELGAGSKEKKGVMNAG</sequence>
<dbReference type="AlphaFoldDB" id="A0A428GY60"/>
<comment type="caution">
    <text evidence="1">The sequence shown here is derived from an EMBL/GenBank/DDBJ whole genome shotgun (WGS) entry which is preliminary data.</text>
</comment>
<dbReference type="EMBL" id="RJPS01000015">
    <property type="protein sequence ID" value="RSJ88330.1"/>
    <property type="molecule type" value="Genomic_DNA"/>
</dbReference>
<dbReference type="Proteomes" id="UP000270868">
    <property type="component" value="Unassembled WGS sequence"/>
</dbReference>
<organism evidence="1 2">
    <name type="scientific">Streptococcus cristatus</name>
    <dbReference type="NCBI Taxonomy" id="45634"/>
    <lineage>
        <taxon>Bacteria</taxon>
        <taxon>Bacillati</taxon>
        <taxon>Bacillota</taxon>
        <taxon>Bacilli</taxon>
        <taxon>Lactobacillales</taxon>
        <taxon>Streptococcaceae</taxon>
        <taxon>Streptococcus</taxon>
    </lineage>
</organism>
<proteinExistence type="predicted"/>
<dbReference type="RefSeq" id="WP_125373964.1">
    <property type="nucleotide sequence ID" value="NZ_RJPS01000015.1"/>
</dbReference>